<comment type="caution">
    <text evidence="3">The sequence shown here is derived from an EMBL/GenBank/DDBJ whole genome shotgun (WGS) entry which is preliminary data.</text>
</comment>
<proteinExistence type="inferred from homology"/>
<comment type="similarity">
    <text evidence="1 2">Belongs to the enoyl-CoA hydratase/isomerase family.</text>
</comment>
<dbReference type="Gene3D" id="3.90.226.10">
    <property type="entry name" value="2-enoyl-CoA Hydratase, Chain A, domain 1"/>
    <property type="match status" value="1"/>
</dbReference>
<evidence type="ECO:0000313" key="4">
    <source>
        <dbReference type="Proteomes" id="UP001208656"/>
    </source>
</evidence>
<dbReference type="Proteomes" id="UP001208656">
    <property type="component" value="Unassembled WGS sequence"/>
</dbReference>
<dbReference type="InterPro" id="IPR001753">
    <property type="entry name" value="Enoyl-CoA_hydra/iso"/>
</dbReference>
<dbReference type="InterPro" id="IPR029045">
    <property type="entry name" value="ClpP/crotonase-like_dom_sf"/>
</dbReference>
<dbReference type="RefSeq" id="WP_173658056.1">
    <property type="nucleotide sequence ID" value="NZ_JAOUSE010000020.1"/>
</dbReference>
<reference evidence="3 4" key="1">
    <citation type="submission" date="2022-10" db="EMBL/GenBank/DDBJ databases">
        <title>Description of Fervidibacillus gen. nov. in the family Fervidibacillaceae fam. nov. with two species, Fervidibacillus albus sp. nov., and Fervidibacillus halotolerans sp. nov., isolated from tidal flat sediments.</title>
        <authorList>
            <person name="Kwon K.K."/>
            <person name="Yang S.-H."/>
        </authorList>
    </citation>
    <scope>NUCLEOTIDE SEQUENCE [LARGE SCALE GENOMIC DNA]</scope>
    <source>
        <strain evidence="3 4">DSM 23332</strain>
    </source>
</reference>
<accession>A0ABT2WFJ5</accession>
<gene>
    <name evidence="3" type="ORF">OEV82_08185</name>
</gene>
<sequence>MNYQSIKVAKREDGVAIVKFNRPEVRNALGLEMRQDLIDFFSTAKHDPDIKSIILTGEGKVFSAGGDLSTMKDIDAVSGRERLQYGHELIRSIVNIEKPVIAAINGAAAGAGISIALACDMIVACQSTVFIQSFVKVGLVPDLGAIYFLPRLIGRHRALEFMFLGEKVTAEQAHELGIVNKVVDDHLLMEEAEILATRLAEAPNLAIGLMKKLVNRSVLAELDETLELEGFAQGLLFESDNFKEGVQAFFEKRKPIFNK</sequence>
<dbReference type="Pfam" id="PF00378">
    <property type="entry name" value="ECH_1"/>
    <property type="match status" value="1"/>
</dbReference>
<dbReference type="PANTHER" id="PTHR43459">
    <property type="entry name" value="ENOYL-COA HYDRATASE"/>
    <property type="match status" value="1"/>
</dbReference>
<dbReference type="PROSITE" id="PS00166">
    <property type="entry name" value="ENOYL_COA_HYDRATASE"/>
    <property type="match status" value="1"/>
</dbReference>
<dbReference type="InterPro" id="IPR018376">
    <property type="entry name" value="Enoyl-CoA_hyd/isom_CS"/>
</dbReference>
<dbReference type="PANTHER" id="PTHR43459:SF1">
    <property type="entry name" value="EG:BACN32G11.4 PROTEIN"/>
    <property type="match status" value="1"/>
</dbReference>
<dbReference type="SUPFAM" id="SSF52096">
    <property type="entry name" value="ClpP/crotonase"/>
    <property type="match status" value="1"/>
</dbReference>
<dbReference type="CDD" id="cd06558">
    <property type="entry name" value="crotonase-like"/>
    <property type="match status" value="1"/>
</dbReference>
<name>A0ABT2WFJ5_9BACI</name>
<dbReference type="InterPro" id="IPR014748">
    <property type="entry name" value="Enoyl-CoA_hydra_C"/>
</dbReference>
<evidence type="ECO:0000256" key="2">
    <source>
        <dbReference type="RuleBase" id="RU003707"/>
    </source>
</evidence>
<dbReference type="EMBL" id="JAOUSE010000020">
    <property type="protein sequence ID" value="MCU9594433.1"/>
    <property type="molecule type" value="Genomic_DNA"/>
</dbReference>
<organism evidence="3 4">
    <name type="scientific">Pallidibacillus thermolactis</name>
    <dbReference type="NCBI Taxonomy" id="251051"/>
    <lineage>
        <taxon>Bacteria</taxon>
        <taxon>Bacillati</taxon>
        <taxon>Bacillota</taxon>
        <taxon>Bacilli</taxon>
        <taxon>Bacillales</taxon>
        <taxon>Bacillaceae</taxon>
        <taxon>Pallidibacillus</taxon>
    </lineage>
</organism>
<protein>
    <submittedName>
        <fullName evidence="3">Enoyl-CoA hydratase-related protein</fullName>
    </submittedName>
</protein>
<keyword evidence="4" id="KW-1185">Reference proteome</keyword>
<evidence type="ECO:0000256" key="1">
    <source>
        <dbReference type="ARBA" id="ARBA00005254"/>
    </source>
</evidence>
<dbReference type="Gene3D" id="1.10.12.10">
    <property type="entry name" value="Lyase 2-enoyl-coa Hydratase, Chain A, domain 2"/>
    <property type="match status" value="1"/>
</dbReference>
<evidence type="ECO:0000313" key="3">
    <source>
        <dbReference type="EMBL" id="MCU9594433.1"/>
    </source>
</evidence>